<accession>A0ABQ8I1Q7</accession>
<name>A0ABQ8I1Q7_9ROSI</name>
<evidence type="ECO:0000313" key="3">
    <source>
        <dbReference type="Proteomes" id="UP000827721"/>
    </source>
</evidence>
<keyword evidence="1" id="KW-0175">Coiled coil</keyword>
<feature type="coiled-coil region" evidence="1">
    <location>
        <begin position="40"/>
        <end position="67"/>
    </location>
</feature>
<reference evidence="2 3" key="1">
    <citation type="submission" date="2021-02" db="EMBL/GenBank/DDBJ databases">
        <title>Plant Genome Project.</title>
        <authorList>
            <person name="Zhang R.-G."/>
        </authorList>
    </citation>
    <scope>NUCLEOTIDE SEQUENCE [LARGE SCALE GENOMIC DNA]</scope>
    <source>
        <tissue evidence="2">Leaves</tissue>
    </source>
</reference>
<organism evidence="2 3">
    <name type="scientific">Xanthoceras sorbifolium</name>
    <dbReference type="NCBI Taxonomy" id="99658"/>
    <lineage>
        <taxon>Eukaryota</taxon>
        <taxon>Viridiplantae</taxon>
        <taxon>Streptophyta</taxon>
        <taxon>Embryophyta</taxon>
        <taxon>Tracheophyta</taxon>
        <taxon>Spermatophyta</taxon>
        <taxon>Magnoliopsida</taxon>
        <taxon>eudicotyledons</taxon>
        <taxon>Gunneridae</taxon>
        <taxon>Pentapetalae</taxon>
        <taxon>rosids</taxon>
        <taxon>malvids</taxon>
        <taxon>Sapindales</taxon>
        <taxon>Sapindaceae</taxon>
        <taxon>Xanthoceroideae</taxon>
        <taxon>Xanthoceras</taxon>
    </lineage>
</organism>
<comment type="caution">
    <text evidence="2">The sequence shown here is derived from an EMBL/GenBank/DDBJ whole genome shotgun (WGS) entry which is preliminary data.</text>
</comment>
<sequence>MMKTILCVQGSHSICSNLLSYAQLLQIVQRQLTQLLMESVMILHEKERMLREEKENLEREIAAVKNGNDSTVAAMATLCLLR</sequence>
<evidence type="ECO:0000313" key="2">
    <source>
        <dbReference type="EMBL" id="KAH7570520.1"/>
    </source>
</evidence>
<dbReference type="EMBL" id="JAFEMO010000005">
    <property type="protein sequence ID" value="KAH7570520.1"/>
    <property type="molecule type" value="Genomic_DNA"/>
</dbReference>
<protein>
    <submittedName>
        <fullName evidence="2">Uncharacterized protein</fullName>
    </submittedName>
</protein>
<keyword evidence="3" id="KW-1185">Reference proteome</keyword>
<evidence type="ECO:0000256" key="1">
    <source>
        <dbReference type="SAM" id="Coils"/>
    </source>
</evidence>
<dbReference type="Proteomes" id="UP000827721">
    <property type="component" value="Unassembled WGS sequence"/>
</dbReference>
<gene>
    <name evidence="2" type="ORF">JRO89_XS05G0124500</name>
</gene>
<proteinExistence type="predicted"/>